<dbReference type="Proteomes" id="UP000225889">
    <property type="component" value="Unassembled WGS sequence"/>
</dbReference>
<evidence type="ECO:0000256" key="2">
    <source>
        <dbReference type="ARBA" id="ARBA00022692"/>
    </source>
</evidence>
<sequence length="223" mass="25431">MDKKLLTTALTRVLAGIVIMAALIFIPAGTLVYWQGWLLLGILFVPMIVAGFVLMYKAPELLKKRLNMKEEQKEQKLVVALSGTMFMAAFILAGLNFRFNWMVFSDWICIAAAIIFLIAYALYGEVLRENEYLSRTIEIQGNQRVVDTGLYGVVRHPMYMVTLVMFLAMPVVLGSIISLVITLLYIPIIVLRIKNEEKVLAEGLPGYREYMRKVRSRLIPHVW</sequence>
<dbReference type="GO" id="GO:0032259">
    <property type="term" value="P:methylation"/>
    <property type="evidence" value="ECO:0007669"/>
    <property type="project" value="UniProtKB-KW"/>
</dbReference>
<evidence type="ECO:0000256" key="3">
    <source>
        <dbReference type="ARBA" id="ARBA00022989"/>
    </source>
</evidence>
<evidence type="ECO:0000313" key="7">
    <source>
        <dbReference type="Proteomes" id="UP000225889"/>
    </source>
</evidence>
<dbReference type="PANTHER" id="PTHR43847">
    <property type="entry name" value="BLL3993 PROTEIN"/>
    <property type="match status" value="1"/>
</dbReference>
<comment type="caution">
    <text evidence="6">The sequence shown here is derived from an EMBL/GenBank/DDBJ whole genome shotgun (WGS) entry which is preliminary data.</text>
</comment>
<reference evidence="6 7" key="1">
    <citation type="submission" date="2017-10" db="EMBL/GenBank/DDBJ databases">
        <title>Resolving the taxonomy of Roseburia spp., Eubacterium rectale and Agathobacter spp. through phylogenomic analysis.</title>
        <authorList>
            <person name="Sheridan P.O."/>
            <person name="Walker A.W."/>
            <person name="Duncan S.H."/>
            <person name="Scott K.P."/>
            <person name="Toole P.W.O."/>
            <person name="Luis P."/>
            <person name="Flint H.J."/>
        </authorList>
    </citation>
    <scope>NUCLEOTIDE SEQUENCE [LARGE SCALE GENOMIC DNA]</scope>
    <source>
        <strain evidence="6 7">JK626</strain>
    </source>
</reference>
<comment type="subcellular location">
    <subcellularLocation>
        <location evidence="1">Membrane</location>
        <topology evidence="1">Multi-pass membrane protein</topology>
    </subcellularLocation>
</comment>
<evidence type="ECO:0000313" key="6">
    <source>
        <dbReference type="EMBL" id="PHU36111.1"/>
    </source>
</evidence>
<dbReference type="EMBL" id="PDYF01000007">
    <property type="protein sequence ID" value="PHU36111.1"/>
    <property type="molecule type" value="Genomic_DNA"/>
</dbReference>
<feature type="transmembrane region" description="Helical" evidence="5">
    <location>
        <begin position="77"/>
        <end position="95"/>
    </location>
</feature>
<dbReference type="Gene3D" id="1.20.120.1630">
    <property type="match status" value="1"/>
</dbReference>
<protein>
    <submittedName>
        <fullName evidence="6">Isoprenylcysteine carboxyl methyltransferase</fullName>
    </submittedName>
</protein>
<dbReference type="PANTHER" id="PTHR43847:SF1">
    <property type="entry name" value="BLL3993 PROTEIN"/>
    <property type="match status" value="1"/>
</dbReference>
<evidence type="ECO:0000256" key="4">
    <source>
        <dbReference type="ARBA" id="ARBA00023136"/>
    </source>
</evidence>
<keyword evidence="4 5" id="KW-0472">Membrane</keyword>
<dbReference type="GO" id="GO:0004671">
    <property type="term" value="F:protein C-terminal S-isoprenylcysteine carboxyl O-methyltransferase activity"/>
    <property type="evidence" value="ECO:0007669"/>
    <property type="project" value="InterPro"/>
</dbReference>
<dbReference type="Pfam" id="PF04140">
    <property type="entry name" value="ICMT"/>
    <property type="match status" value="1"/>
</dbReference>
<evidence type="ECO:0000256" key="1">
    <source>
        <dbReference type="ARBA" id="ARBA00004141"/>
    </source>
</evidence>
<dbReference type="AlphaFoldDB" id="A0A2G3DYS2"/>
<keyword evidence="6" id="KW-0489">Methyltransferase</keyword>
<proteinExistence type="predicted"/>
<name>A0A2G3DYS2_9FIRM</name>
<organism evidence="6 7">
    <name type="scientific">Pseudobutyrivibrio ruminis</name>
    <dbReference type="NCBI Taxonomy" id="46206"/>
    <lineage>
        <taxon>Bacteria</taxon>
        <taxon>Bacillati</taxon>
        <taxon>Bacillota</taxon>
        <taxon>Clostridia</taxon>
        <taxon>Lachnospirales</taxon>
        <taxon>Lachnospiraceae</taxon>
        <taxon>Pseudobutyrivibrio</taxon>
    </lineage>
</organism>
<evidence type="ECO:0000256" key="5">
    <source>
        <dbReference type="SAM" id="Phobius"/>
    </source>
</evidence>
<feature type="transmembrane region" description="Helical" evidence="5">
    <location>
        <begin position="37"/>
        <end position="56"/>
    </location>
</feature>
<keyword evidence="3 5" id="KW-1133">Transmembrane helix</keyword>
<feature type="transmembrane region" description="Helical" evidence="5">
    <location>
        <begin position="12"/>
        <end position="31"/>
    </location>
</feature>
<gene>
    <name evidence="6" type="ORF">CSX01_02430</name>
</gene>
<accession>A0A2G3DYS2</accession>
<keyword evidence="6" id="KW-0808">Transferase</keyword>
<feature type="transmembrane region" description="Helical" evidence="5">
    <location>
        <begin position="101"/>
        <end position="123"/>
    </location>
</feature>
<dbReference type="InterPro" id="IPR007269">
    <property type="entry name" value="ICMT_MeTrfase"/>
</dbReference>
<reference evidence="6 7" key="2">
    <citation type="submission" date="2017-10" db="EMBL/GenBank/DDBJ databases">
        <authorList>
            <person name="Banno H."/>
            <person name="Chua N.-H."/>
        </authorList>
    </citation>
    <scope>NUCLEOTIDE SEQUENCE [LARGE SCALE GENOMIC DNA]</scope>
    <source>
        <strain evidence="6 7">JK626</strain>
    </source>
</reference>
<keyword evidence="2 5" id="KW-0812">Transmembrane</keyword>
<feature type="transmembrane region" description="Helical" evidence="5">
    <location>
        <begin position="163"/>
        <end position="186"/>
    </location>
</feature>
<dbReference type="InterPro" id="IPR052527">
    <property type="entry name" value="Metal_cation-efflux_comp"/>
</dbReference>
<dbReference type="GO" id="GO:0016020">
    <property type="term" value="C:membrane"/>
    <property type="evidence" value="ECO:0007669"/>
    <property type="project" value="UniProtKB-SubCell"/>
</dbReference>